<keyword evidence="2 5" id="KW-0489">Methyltransferase</keyword>
<dbReference type="InterPro" id="IPR013216">
    <property type="entry name" value="Methyltransf_11"/>
</dbReference>
<dbReference type="SUPFAM" id="SSF53335">
    <property type="entry name" value="S-adenosyl-L-methionine-dependent methyltransferases"/>
    <property type="match status" value="1"/>
</dbReference>
<dbReference type="PANTHER" id="PTHR44942:SF4">
    <property type="entry name" value="METHYLTRANSFERASE TYPE 11 DOMAIN-CONTAINING PROTEIN"/>
    <property type="match status" value="1"/>
</dbReference>
<comment type="similarity">
    <text evidence="1">Belongs to the methyltransferase superfamily.</text>
</comment>
<evidence type="ECO:0000313" key="6">
    <source>
        <dbReference type="Proteomes" id="UP001206128"/>
    </source>
</evidence>
<dbReference type="Proteomes" id="UP001206128">
    <property type="component" value="Unassembled WGS sequence"/>
</dbReference>
<dbReference type="InterPro" id="IPR051052">
    <property type="entry name" value="Diverse_substrate_MTase"/>
</dbReference>
<dbReference type="Pfam" id="PF08241">
    <property type="entry name" value="Methyltransf_11"/>
    <property type="match status" value="1"/>
</dbReference>
<keyword evidence="3" id="KW-0808">Transferase</keyword>
<name>A0AAE3GC41_9PSEU</name>
<dbReference type="GO" id="GO:0008757">
    <property type="term" value="F:S-adenosylmethionine-dependent methyltransferase activity"/>
    <property type="evidence" value="ECO:0007669"/>
    <property type="project" value="InterPro"/>
</dbReference>
<evidence type="ECO:0000313" key="5">
    <source>
        <dbReference type="EMBL" id="MCP2164685.1"/>
    </source>
</evidence>
<sequence>MVISPNLDNIPADQRARRARSFGGQAAAYAQHRPGYPLTAIRWALQPLGENRATEADSRLRVLDLAAGTGKLTESLVASPPEGEPPLVAGHPEGLDVVAVEPDDDMRAELSRLLPGVPAHAGTAEDIPLPDASVDAVLVGQAMHWFDLDRALPEIARVLRPGGVLAGLWNDDDERVDWVVGFDEVVNGPRAARSQGSRGLPDDHPEFTPFARERFANPRRHTIDSLLATTATHSQLLVLPEDERAALLDRMRDYLRSRPETSGGEFDQPLLTVVARAVRRS</sequence>
<dbReference type="InterPro" id="IPR029063">
    <property type="entry name" value="SAM-dependent_MTases_sf"/>
</dbReference>
<dbReference type="AlphaFoldDB" id="A0AAE3GC41"/>
<protein>
    <submittedName>
        <fullName evidence="5">Methylase involved in ubiquinone/menaquinone biosynthesis</fullName>
    </submittedName>
</protein>
<dbReference type="RefSeq" id="WP_253768579.1">
    <property type="nucleotide sequence ID" value="NZ_JAMTCK010000003.1"/>
</dbReference>
<dbReference type="Gene3D" id="3.40.50.150">
    <property type="entry name" value="Vaccinia Virus protein VP39"/>
    <property type="match status" value="1"/>
</dbReference>
<evidence type="ECO:0000259" key="4">
    <source>
        <dbReference type="Pfam" id="PF08241"/>
    </source>
</evidence>
<reference evidence="5" key="1">
    <citation type="submission" date="2022-06" db="EMBL/GenBank/DDBJ databases">
        <title>Genomic Encyclopedia of Archaeal and Bacterial Type Strains, Phase II (KMG-II): from individual species to whole genera.</title>
        <authorList>
            <person name="Goeker M."/>
        </authorList>
    </citation>
    <scope>NUCLEOTIDE SEQUENCE</scope>
    <source>
        <strain evidence="5">DSM 43935</strain>
    </source>
</reference>
<dbReference type="CDD" id="cd02440">
    <property type="entry name" value="AdoMet_MTases"/>
    <property type="match status" value="1"/>
</dbReference>
<gene>
    <name evidence="5" type="ORF">LX83_001525</name>
</gene>
<proteinExistence type="inferred from homology"/>
<evidence type="ECO:0000256" key="3">
    <source>
        <dbReference type="ARBA" id="ARBA00022679"/>
    </source>
</evidence>
<evidence type="ECO:0000256" key="1">
    <source>
        <dbReference type="ARBA" id="ARBA00008361"/>
    </source>
</evidence>
<dbReference type="EMBL" id="JAMTCK010000003">
    <property type="protein sequence ID" value="MCP2164685.1"/>
    <property type="molecule type" value="Genomic_DNA"/>
</dbReference>
<dbReference type="PANTHER" id="PTHR44942">
    <property type="entry name" value="METHYLTRANSF_11 DOMAIN-CONTAINING PROTEIN"/>
    <property type="match status" value="1"/>
</dbReference>
<keyword evidence="6" id="KW-1185">Reference proteome</keyword>
<evidence type="ECO:0000256" key="2">
    <source>
        <dbReference type="ARBA" id="ARBA00022603"/>
    </source>
</evidence>
<keyword evidence="5" id="KW-0830">Ubiquinone</keyword>
<dbReference type="GO" id="GO:0032259">
    <property type="term" value="P:methylation"/>
    <property type="evidence" value="ECO:0007669"/>
    <property type="project" value="UniProtKB-KW"/>
</dbReference>
<organism evidence="5 6">
    <name type="scientific">Goodfellowiella coeruleoviolacea</name>
    <dbReference type="NCBI Taxonomy" id="334858"/>
    <lineage>
        <taxon>Bacteria</taxon>
        <taxon>Bacillati</taxon>
        <taxon>Actinomycetota</taxon>
        <taxon>Actinomycetes</taxon>
        <taxon>Pseudonocardiales</taxon>
        <taxon>Pseudonocardiaceae</taxon>
        <taxon>Goodfellowiella</taxon>
    </lineage>
</organism>
<comment type="caution">
    <text evidence="5">The sequence shown here is derived from an EMBL/GenBank/DDBJ whole genome shotgun (WGS) entry which is preliminary data.</text>
</comment>
<feature type="domain" description="Methyltransferase type 11" evidence="4">
    <location>
        <begin position="64"/>
        <end position="166"/>
    </location>
</feature>
<accession>A0AAE3GC41</accession>